<feature type="region of interest" description="Disordered" evidence="2">
    <location>
        <begin position="1"/>
        <end position="100"/>
    </location>
</feature>
<dbReference type="InParanoid" id="A0A804PSS6"/>
<keyword evidence="4" id="KW-1185">Reference proteome</keyword>
<dbReference type="Proteomes" id="UP000007305">
    <property type="component" value="Chromosome 6"/>
</dbReference>
<dbReference type="Gene3D" id="1.25.40.420">
    <property type="match status" value="1"/>
</dbReference>
<name>A0A804PSS6_MAIZE</name>
<dbReference type="EnsemblPlants" id="Zm00001eb262710_T001">
    <property type="protein sequence ID" value="Zm00001eb262710_P001"/>
    <property type="gene ID" value="Zm00001eb262710"/>
</dbReference>
<accession>A0A804PSS6</accession>
<dbReference type="AlphaFoldDB" id="A0A804PSS6"/>
<reference evidence="3" key="2">
    <citation type="submission" date="2019-07" db="EMBL/GenBank/DDBJ databases">
        <authorList>
            <person name="Seetharam A."/>
            <person name="Woodhouse M."/>
            <person name="Cannon E."/>
        </authorList>
    </citation>
    <scope>NUCLEOTIDE SEQUENCE [LARGE SCALE GENOMIC DNA]</scope>
    <source>
        <strain evidence="3">cv. B73</strain>
    </source>
</reference>
<reference evidence="4" key="1">
    <citation type="journal article" date="2009" name="Science">
        <title>The B73 maize genome: complexity, diversity, and dynamics.</title>
        <authorList>
            <person name="Schnable P.S."/>
            <person name="Ware D."/>
            <person name="Fulton R.S."/>
            <person name="Stein J.C."/>
            <person name="Wei F."/>
            <person name="Pasternak S."/>
            <person name="Liang C."/>
            <person name="Zhang J."/>
            <person name="Fulton L."/>
            <person name="Graves T.A."/>
            <person name="Minx P."/>
            <person name="Reily A.D."/>
            <person name="Courtney L."/>
            <person name="Kruchowski S.S."/>
            <person name="Tomlinson C."/>
            <person name="Strong C."/>
            <person name="Delehaunty K."/>
            <person name="Fronick C."/>
            <person name="Courtney B."/>
            <person name="Rock S.M."/>
            <person name="Belter E."/>
            <person name="Du F."/>
            <person name="Kim K."/>
            <person name="Abbott R.M."/>
            <person name="Cotton M."/>
            <person name="Levy A."/>
            <person name="Marchetto P."/>
            <person name="Ochoa K."/>
            <person name="Jackson S.M."/>
            <person name="Gillam B."/>
            <person name="Chen W."/>
            <person name="Yan L."/>
            <person name="Higginbotham J."/>
            <person name="Cardenas M."/>
            <person name="Waligorski J."/>
            <person name="Applebaum E."/>
            <person name="Phelps L."/>
            <person name="Falcone J."/>
            <person name="Kanchi K."/>
            <person name="Thane T."/>
            <person name="Scimone A."/>
            <person name="Thane N."/>
            <person name="Henke J."/>
            <person name="Wang T."/>
            <person name="Ruppert J."/>
            <person name="Shah N."/>
            <person name="Rotter K."/>
            <person name="Hodges J."/>
            <person name="Ingenthron E."/>
            <person name="Cordes M."/>
            <person name="Kohlberg S."/>
            <person name="Sgro J."/>
            <person name="Delgado B."/>
            <person name="Mead K."/>
            <person name="Chinwalla A."/>
            <person name="Leonard S."/>
            <person name="Crouse K."/>
            <person name="Collura K."/>
            <person name="Kudrna D."/>
            <person name="Currie J."/>
            <person name="He R."/>
            <person name="Angelova A."/>
            <person name="Rajasekar S."/>
            <person name="Mueller T."/>
            <person name="Lomeli R."/>
            <person name="Scara G."/>
            <person name="Ko A."/>
            <person name="Delaney K."/>
            <person name="Wissotski M."/>
            <person name="Lopez G."/>
            <person name="Campos D."/>
            <person name="Braidotti M."/>
            <person name="Ashley E."/>
            <person name="Golser W."/>
            <person name="Kim H."/>
            <person name="Lee S."/>
            <person name="Lin J."/>
            <person name="Dujmic Z."/>
            <person name="Kim W."/>
            <person name="Talag J."/>
            <person name="Zuccolo A."/>
            <person name="Fan C."/>
            <person name="Sebastian A."/>
            <person name="Kramer M."/>
            <person name="Spiegel L."/>
            <person name="Nascimento L."/>
            <person name="Zutavern T."/>
            <person name="Miller B."/>
            <person name="Ambroise C."/>
            <person name="Muller S."/>
            <person name="Spooner W."/>
            <person name="Narechania A."/>
            <person name="Ren L."/>
            <person name="Wei S."/>
            <person name="Kumari S."/>
            <person name="Faga B."/>
            <person name="Levy M.J."/>
            <person name="McMahan L."/>
            <person name="Van Buren P."/>
            <person name="Vaughn M.W."/>
            <person name="Ying K."/>
            <person name="Yeh C.-T."/>
            <person name="Emrich S.J."/>
            <person name="Jia Y."/>
            <person name="Kalyanaraman A."/>
            <person name="Hsia A.-P."/>
            <person name="Barbazuk W.B."/>
            <person name="Baucom R.S."/>
            <person name="Brutnell T.P."/>
            <person name="Carpita N.C."/>
            <person name="Chaparro C."/>
            <person name="Chia J.-M."/>
            <person name="Deragon J.-M."/>
            <person name="Estill J.C."/>
            <person name="Fu Y."/>
            <person name="Jeddeloh J.A."/>
            <person name="Han Y."/>
            <person name="Lee H."/>
            <person name="Li P."/>
            <person name="Lisch D.R."/>
            <person name="Liu S."/>
            <person name="Liu Z."/>
            <person name="Nagel D.H."/>
            <person name="McCann M.C."/>
            <person name="SanMiguel P."/>
            <person name="Myers A.M."/>
            <person name="Nettleton D."/>
            <person name="Nguyen J."/>
            <person name="Penning B.W."/>
            <person name="Ponnala L."/>
            <person name="Schneider K.L."/>
            <person name="Schwartz D.C."/>
            <person name="Sharma A."/>
            <person name="Soderlund C."/>
            <person name="Springer N.M."/>
            <person name="Sun Q."/>
            <person name="Wang H."/>
            <person name="Waterman M."/>
            <person name="Westerman R."/>
            <person name="Wolfgruber T.K."/>
            <person name="Yang L."/>
            <person name="Yu Y."/>
            <person name="Zhang L."/>
            <person name="Zhou S."/>
            <person name="Zhu Q."/>
            <person name="Bennetzen J.L."/>
            <person name="Dawe R.K."/>
            <person name="Jiang J."/>
            <person name="Jiang N."/>
            <person name="Presting G.G."/>
            <person name="Wessler S.R."/>
            <person name="Aluru S."/>
            <person name="Martienssen R.A."/>
            <person name="Clifton S.W."/>
            <person name="McCombie W.R."/>
            <person name="Wing R.A."/>
            <person name="Wilson R.K."/>
        </authorList>
    </citation>
    <scope>NUCLEOTIDE SEQUENCE [LARGE SCALE GENOMIC DNA]</scope>
    <source>
        <strain evidence="4">cv. B73</strain>
    </source>
</reference>
<sequence>MKPDSSTKGMRNAWEQVKEMRVRADLVDRDHGGGGGPPESCLPRAGPRDGAEGGSPRRHRRQTRHWAPNIGPQSHSGREVGGVRPRAGWPPTSAARSRDAPVGDAISLPELSNDELALFLAFLYTGALEEDGGGGAGLSVQPVPEERQLHALLVAADKYDPVPEERQLHALLVAADKYDVPFMRRACEARLAASVDASNALRTLEVAELSSSAALRERAMDTLVEHAEQVMFSPEYDDFAVRNAGLCVETSPGRCCWPR</sequence>
<dbReference type="CDD" id="cd14733">
    <property type="entry name" value="BACK"/>
    <property type="match status" value="1"/>
</dbReference>
<dbReference type="InterPro" id="IPR044784">
    <property type="entry name" value="At1g01640-like"/>
</dbReference>
<feature type="compositionally biased region" description="Basic and acidic residues" evidence="2">
    <location>
        <begin position="16"/>
        <end position="32"/>
    </location>
</feature>
<evidence type="ECO:0000313" key="4">
    <source>
        <dbReference type="Proteomes" id="UP000007305"/>
    </source>
</evidence>
<dbReference type="PANTHER" id="PTHR47274:SF1">
    <property type="entry name" value="BTB_POZ DOMAIN CONTAINING PROTEIN, EXPRESSED"/>
    <property type="match status" value="1"/>
</dbReference>
<evidence type="ECO:0000256" key="1">
    <source>
        <dbReference type="ARBA" id="ARBA00004906"/>
    </source>
</evidence>
<evidence type="ECO:0000313" key="3">
    <source>
        <dbReference type="EnsemblPlants" id="Zm00001eb262710_P001"/>
    </source>
</evidence>
<dbReference type="Gene3D" id="3.30.710.10">
    <property type="entry name" value="Potassium Channel Kv1.1, Chain A"/>
    <property type="match status" value="1"/>
</dbReference>
<evidence type="ECO:0008006" key="5">
    <source>
        <dbReference type="Google" id="ProtNLM"/>
    </source>
</evidence>
<proteinExistence type="predicted"/>
<dbReference type="InterPro" id="IPR011333">
    <property type="entry name" value="SKP1/BTB/POZ_sf"/>
</dbReference>
<dbReference type="Gramene" id="Zm00001eb262710_T001">
    <property type="protein sequence ID" value="Zm00001eb262710_P001"/>
    <property type="gene ID" value="Zm00001eb262710"/>
</dbReference>
<evidence type="ECO:0000256" key="2">
    <source>
        <dbReference type="SAM" id="MobiDB-lite"/>
    </source>
</evidence>
<comment type="pathway">
    <text evidence="1">Protein modification; protein ubiquitination.</text>
</comment>
<reference evidence="3" key="3">
    <citation type="submission" date="2021-05" db="UniProtKB">
        <authorList>
            <consortium name="EnsemblPlants"/>
        </authorList>
    </citation>
    <scope>IDENTIFICATION</scope>
    <source>
        <strain evidence="3">cv. B73</strain>
    </source>
</reference>
<protein>
    <recommendedName>
        <fullName evidence="5">BTB domain-containing protein</fullName>
    </recommendedName>
</protein>
<organism evidence="3 4">
    <name type="scientific">Zea mays</name>
    <name type="common">Maize</name>
    <dbReference type="NCBI Taxonomy" id="4577"/>
    <lineage>
        <taxon>Eukaryota</taxon>
        <taxon>Viridiplantae</taxon>
        <taxon>Streptophyta</taxon>
        <taxon>Embryophyta</taxon>
        <taxon>Tracheophyta</taxon>
        <taxon>Spermatophyta</taxon>
        <taxon>Magnoliopsida</taxon>
        <taxon>Liliopsida</taxon>
        <taxon>Poales</taxon>
        <taxon>Poaceae</taxon>
        <taxon>PACMAD clade</taxon>
        <taxon>Panicoideae</taxon>
        <taxon>Andropogonodae</taxon>
        <taxon>Andropogoneae</taxon>
        <taxon>Tripsacinae</taxon>
        <taxon>Zea</taxon>
    </lineage>
</organism>
<dbReference type="PANTHER" id="PTHR47274">
    <property type="entry name" value="BTB/POZ DOMAIN CONTAINING PROTEIN, EXPRESSED-RELATED"/>
    <property type="match status" value="1"/>
</dbReference>